<keyword evidence="5" id="KW-1185">Reference proteome</keyword>
<dbReference type="InterPro" id="IPR014729">
    <property type="entry name" value="Rossmann-like_a/b/a_fold"/>
</dbReference>
<comment type="subcellular location">
    <subcellularLocation>
        <location evidence="2">Cytoplasm</location>
    </subcellularLocation>
</comment>
<evidence type="ECO:0000256" key="1">
    <source>
        <dbReference type="ARBA" id="ARBA00008791"/>
    </source>
</evidence>
<dbReference type="SUPFAM" id="SSF52402">
    <property type="entry name" value="Adenine nucleotide alpha hydrolases-like"/>
    <property type="match status" value="1"/>
</dbReference>
<dbReference type="PIRSF" id="PIRSF006276">
    <property type="entry name" value="UspA"/>
    <property type="match status" value="1"/>
</dbReference>
<evidence type="ECO:0000259" key="3">
    <source>
        <dbReference type="Pfam" id="PF00582"/>
    </source>
</evidence>
<dbReference type="Gene3D" id="3.40.50.620">
    <property type="entry name" value="HUPs"/>
    <property type="match status" value="1"/>
</dbReference>
<evidence type="ECO:0000256" key="2">
    <source>
        <dbReference type="PIRNR" id="PIRNR006276"/>
    </source>
</evidence>
<dbReference type="Proteomes" id="UP000664835">
    <property type="component" value="Unassembled WGS sequence"/>
</dbReference>
<dbReference type="Pfam" id="PF00582">
    <property type="entry name" value="Usp"/>
    <property type="match status" value="1"/>
</dbReference>
<protein>
    <recommendedName>
        <fullName evidence="2">Universal stress protein</fullName>
    </recommendedName>
</protein>
<reference evidence="4 5" key="1">
    <citation type="submission" date="2021-03" db="EMBL/GenBank/DDBJ databases">
        <title>Thiomicrorhabdus sp.nov.,novel sulfur-oxidizing bacteria isolated from coastal sediment.</title>
        <authorList>
            <person name="Liu X."/>
        </authorList>
    </citation>
    <scope>NUCLEOTIDE SEQUENCE [LARGE SCALE GENOMIC DNA]</scope>
    <source>
        <strain evidence="4 5">6S2-11</strain>
    </source>
</reference>
<evidence type="ECO:0000313" key="4">
    <source>
        <dbReference type="EMBL" id="MBO1926624.1"/>
    </source>
</evidence>
<dbReference type="PANTHER" id="PTHR46268:SF6">
    <property type="entry name" value="UNIVERSAL STRESS PROTEIN UP12"/>
    <property type="match status" value="1"/>
</dbReference>
<dbReference type="InterPro" id="IPR006015">
    <property type="entry name" value="Universal_stress_UspA"/>
</dbReference>
<sequence>MQTVQQSPYQHLLVAMDFSKSSYAALQRAICMAQQYQAQITVLHVIELPINPILEDNAVSGIPGVWDQQTTEVLLQAAKHKMQSLKEEISALKPVDSVLNTEIKIGHPAREICTFTELNQVDCILIGFHGHSAWRAFIGSTSHSVLQEAKCDVLNVKIDNKD</sequence>
<keyword evidence="2" id="KW-0963">Cytoplasm</keyword>
<evidence type="ECO:0000313" key="5">
    <source>
        <dbReference type="Proteomes" id="UP000664835"/>
    </source>
</evidence>
<comment type="similarity">
    <text evidence="1 2">Belongs to the universal stress protein A family.</text>
</comment>
<comment type="caution">
    <text evidence="4">The sequence shown here is derived from an EMBL/GenBank/DDBJ whole genome shotgun (WGS) entry which is preliminary data.</text>
</comment>
<gene>
    <name evidence="4" type="ORF">J3998_03460</name>
</gene>
<feature type="domain" description="UspA" evidence="3">
    <location>
        <begin position="9"/>
        <end position="157"/>
    </location>
</feature>
<dbReference type="EMBL" id="JAGETV010000004">
    <property type="protein sequence ID" value="MBO1926624.1"/>
    <property type="molecule type" value="Genomic_DNA"/>
</dbReference>
<dbReference type="PANTHER" id="PTHR46268">
    <property type="entry name" value="STRESS RESPONSE PROTEIN NHAX"/>
    <property type="match status" value="1"/>
</dbReference>
<dbReference type="RefSeq" id="WP_208148027.1">
    <property type="nucleotide sequence ID" value="NZ_JAGETV010000004.1"/>
</dbReference>
<dbReference type="PRINTS" id="PR01438">
    <property type="entry name" value="UNVRSLSTRESS"/>
</dbReference>
<proteinExistence type="inferred from homology"/>
<accession>A0ABS3Q2Q9</accession>
<dbReference type="InterPro" id="IPR006016">
    <property type="entry name" value="UspA"/>
</dbReference>
<organism evidence="4 5">
    <name type="scientific">Thiomicrorhabdus marina</name>
    <dbReference type="NCBI Taxonomy" id="2818442"/>
    <lineage>
        <taxon>Bacteria</taxon>
        <taxon>Pseudomonadati</taxon>
        <taxon>Pseudomonadota</taxon>
        <taxon>Gammaproteobacteria</taxon>
        <taxon>Thiotrichales</taxon>
        <taxon>Piscirickettsiaceae</taxon>
        <taxon>Thiomicrorhabdus</taxon>
    </lineage>
</organism>
<dbReference type="CDD" id="cd00293">
    <property type="entry name" value="USP-like"/>
    <property type="match status" value="1"/>
</dbReference>
<name>A0ABS3Q2Q9_9GAMM</name>